<keyword evidence="1" id="KW-0812">Transmembrane</keyword>
<feature type="transmembrane region" description="Helical" evidence="1">
    <location>
        <begin position="177"/>
        <end position="197"/>
    </location>
</feature>
<evidence type="ECO:0000313" key="2">
    <source>
        <dbReference type="EMBL" id="GAY72092.1"/>
    </source>
</evidence>
<protein>
    <submittedName>
        <fullName evidence="2">ABC transporter, permease protein</fullName>
    </submittedName>
</protein>
<sequence length="257" mass="29127">MKVKQVGKFLFDRQISLVWQMYLWTAIVVLALPAFLALVTGTIQDFSFSDQLTGTPIGLLVSGFVFVISMLTYTNFKLLIQNGISRMTFFKGQVISLALVTLIANTINMLFGWLTLPISDSDNFNIFSAMYQHTFSNQIVSGAINFVFSWLLLLAISLTGLAIGSLMSLFSKRVQRLIFIAVPVVLFVILIFSINTFKPSEQTASWVEDFVKYILGYTDSEGTVLVPWRLMVSMIIWSGIMTWFSKEMFARKQLKRE</sequence>
<organism evidence="2 3">
    <name type="scientific">Lentilactobacillus kosonis</name>
    <dbReference type="NCBI Taxonomy" id="2810561"/>
    <lineage>
        <taxon>Bacteria</taxon>
        <taxon>Bacillati</taxon>
        <taxon>Bacillota</taxon>
        <taxon>Bacilli</taxon>
        <taxon>Lactobacillales</taxon>
        <taxon>Lactobacillaceae</taxon>
        <taxon>Lentilactobacillus</taxon>
    </lineage>
</organism>
<accession>A0A401FIB3</accession>
<evidence type="ECO:0000256" key="1">
    <source>
        <dbReference type="SAM" id="Phobius"/>
    </source>
</evidence>
<evidence type="ECO:0000313" key="3">
    <source>
        <dbReference type="Proteomes" id="UP000286974"/>
    </source>
</evidence>
<reference evidence="2 3" key="1">
    <citation type="submission" date="2017-11" db="EMBL/GenBank/DDBJ databases">
        <title>Draft Genome Sequence of Lactobacillus curieae NBRC 111893 isolated from Koso, a Japanese sugar-Vegetable Fermented Beverage.</title>
        <authorList>
            <person name="Chiou T.Y."/>
            <person name="Oshima K."/>
            <person name="Suda W."/>
            <person name="Hattori M."/>
            <person name="Takahashi T."/>
        </authorList>
    </citation>
    <scope>NUCLEOTIDE SEQUENCE [LARGE SCALE GENOMIC DNA]</scope>
    <source>
        <strain evidence="2 3">NBRC111893</strain>
    </source>
</reference>
<dbReference type="OrthoDB" id="2249484at2"/>
<dbReference type="AlphaFoldDB" id="A0A401FIB3"/>
<proteinExistence type="predicted"/>
<feature type="transmembrane region" description="Helical" evidence="1">
    <location>
        <begin position="55"/>
        <end position="73"/>
    </location>
</feature>
<keyword evidence="3" id="KW-1185">Reference proteome</keyword>
<gene>
    <name evidence="2" type="ORF">NBRC111893_238</name>
</gene>
<keyword evidence="1" id="KW-0472">Membrane</keyword>
<dbReference type="EMBL" id="BEXA01000001">
    <property type="protein sequence ID" value="GAY72092.1"/>
    <property type="molecule type" value="Genomic_DNA"/>
</dbReference>
<dbReference type="Proteomes" id="UP000286974">
    <property type="component" value="Unassembled WGS sequence"/>
</dbReference>
<feature type="transmembrane region" description="Helical" evidence="1">
    <location>
        <begin position="147"/>
        <end position="170"/>
    </location>
</feature>
<feature type="transmembrane region" description="Helical" evidence="1">
    <location>
        <begin position="21"/>
        <end position="43"/>
    </location>
</feature>
<comment type="caution">
    <text evidence="2">The sequence shown here is derived from an EMBL/GenBank/DDBJ whole genome shotgun (WGS) entry which is preliminary data.</text>
</comment>
<name>A0A401FIB3_9LACO</name>
<feature type="transmembrane region" description="Helical" evidence="1">
    <location>
        <begin position="94"/>
        <end position="114"/>
    </location>
</feature>
<dbReference type="RefSeq" id="WP_125007663.1">
    <property type="nucleotide sequence ID" value="NZ_BEXA01000001.1"/>
</dbReference>
<keyword evidence="1" id="KW-1133">Transmembrane helix</keyword>
<feature type="transmembrane region" description="Helical" evidence="1">
    <location>
        <begin position="226"/>
        <end position="245"/>
    </location>
</feature>